<dbReference type="Gene3D" id="3.40.630.30">
    <property type="match status" value="1"/>
</dbReference>
<dbReference type="AlphaFoldDB" id="A0A6J6GBU6"/>
<reference evidence="2" key="1">
    <citation type="submission" date="2020-05" db="EMBL/GenBank/DDBJ databases">
        <authorList>
            <person name="Chiriac C."/>
            <person name="Salcher M."/>
            <person name="Ghai R."/>
            <person name="Kavagutti S V."/>
        </authorList>
    </citation>
    <scope>NUCLEOTIDE SEQUENCE</scope>
</reference>
<evidence type="ECO:0000313" key="2">
    <source>
        <dbReference type="EMBL" id="CAB4598651.1"/>
    </source>
</evidence>
<protein>
    <submittedName>
        <fullName evidence="2">Unannotated protein</fullName>
    </submittedName>
</protein>
<name>A0A6J6GBU6_9ZZZZ</name>
<organism evidence="2">
    <name type="scientific">freshwater metagenome</name>
    <dbReference type="NCBI Taxonomy" id="449393"/>
    <lineage>
        <taxon>unclassified sequences</taxon>
        <taxon>metagenomes</taxon>
        <taxon>ecological metagenomes</taxon>
    </lineage>
</organism>
<dbReference type="InterPro" id="IPR016181">
    <property type="entry name" value="Acyl_CoA_acyltransferase"/>
</dbReference>
<dbReference type="EMBL" id="CAEZUD010000080">
    <property type="protein sequence ID" value="CAB4598651.1"/>
    <property type="molecule type" value="Genomic_DNA"/>
</dbReference>
<feature type="domain" description="N-acetyltransferase" evidence="1">
    <location>
        <begin position="24"/>
        <end position="159"/>
    </location>
</feature>
<dbReference type="PROSITE" id="PS51186">
    <property type="entry name" value="GNAT"/>
    <property type="match status" value="1"/>
</dbReference>
<dbReference type="CDD" id="cd04301">
    <property type="entry name" value="NAT_SF"/>
    <property type="match status" value="1"/>
</dbReference>
<sequence>MRTILKLHRSLQTELPDSTHSDSFDIAKFIPSLHKEEWLELNNRIFKNHPDQGNWAMADLENRIKESWFDADGFYIAVANRKMIGFCWVKIHHDLVNQDPVGEIYVMGVDPTSTVKGIGTALGATALDYMVGKHLNNAMLYVDADNEAGLALYKKLGFS</sequence>
<proteinExistence type="predicted"/>
<gene>
    <name evidence="2" type="ORF">UFOPK1778_01122</name>
</gene>
<evidence type="ECO:0000259" key="1">
    <source>
        <dbReference type="PROSITE" id="PS51186"/>
    </source>
</evidence>
<dbReference type="InterPro" id="IPR000182">
    <property type="entry name" value="GNAT_dom"/>
</dbReference>
<dbReference type="GO" id="GO:0016747">
    <property type="term" value="F:acyltransferase activity, transferring groups other than amino-acyl groups"/>
    <property type="evidence" value="ECO:0007669"/>
    <property type="project" value="InterPro"/>
</dbReference>
<dbReference type="Pfam" id="PF00583">
    <property type="entry name" value="Acetyltransf_1"/>
    <property type="match status" value="1"/>
</dbReference>
<dbReference type="SUPFAM" id="SSF55729">
    <property type="entry name" value="Acyl-CoA N-acyltransferases (Nat)"/>
    <property type="match status" value="1"/>
</dbReference>
<accession>A0A6J6GBU6</accession>